<comment type="caution">
    <text evidence="1">The sequence shown here is derived from an EMBL/GenBank/DDBJ whole genome shotgun (WGS) entry which is preliminary data.</text>
</comment>
<gene>
    <name evidence="1" type="ORF">GCM10011323_19500</name>
</gene>
<organism evidence="1 2">
    <name type="scientific">Pontibacter amylolyticus</name>
    <dbReference type="NCBI Taxonomy" id="1424080"/>
    <lineage>
        <taxon>Bacteria</taxon>
        <taxon>Pseudomonadati</taxon>
        <taxon>Bacteroidota</taxon>
        <taxon>Cytophagia</taxon>
        <taxon>Cytophagales</taxon>
        <taxon>Hymenobacteraceae</taxon>
        <taxon>Pontibacter</taxon>
    </lineage>
</organism>
<evidence type="ECO:0008006" key="3">
    <source>
        <dbReference type="Google" id="ProtNLM"/>
    </source>
</evidence>
<accession>A0ABQ1W5W0</accession>
<dbReference type="EMBL" id="BMFP01000003">
    <property type="protein sequence ID" value="GGG15196.1"/>
    <property type="molecule type" value="Genomic_DNA"/>
</dbReference>
<proteinExistence type="predicted"/>
<dbReference type="Proteomes" id="UP000634043">
    <property type="component" value="Unassembled WGS sequence"/>
</dbReference>
<protein>
    <recommendedName>
        <fullName evidence="3">Outer membrane protein beta-barrel domain-containing protein</fullName>
    </recommendedName>
</protein>
<reference evidence="2" key="1">
    <citation type="journal article" date="2019" name="Int. J. Syst. Evol. Microbiol.">
        <title>The Global Catalogue of Microorganisms (GCM) 10K type strain sequencing project: providing services to taxonomists for standard genome sequencing and annotation.</title>
        <authorList>
            <consortium name="The Broad Institute Genomics Platform"/>
            <consortium name="The Broad Institute Genome Sequencing Center for Infectious Disease"/>
            <person name="Wu L."/>
            <person name="Ma J."/>
        </authorList>
    </citation>
    <scope>NUCLEOTIDE SEQUENCE [LARGE SCALE GENOMIC DNA]</scope>
    <source>
        <strain evidence="2">CGMCC 1.12749</strain>
    </source>
</reference>
<keyword evidence="2" id="KW-1185">Reference proteome</keyword>
<sequence>MICLATIGLQAQELDENQVKRLYLSVTGGVGLMGPQSDIENQMRASGLGDTQTGGWFSSGSTEHPKSSKIPTLSLAANYWLQGRQGIALETGLVDYIEVNGYDDIGIGNYMFLRSAIWSASLNYMLGSQNRKRYLSIGPALLLHHIKDDASYSRTAAQTNWLVGFNAS</sequence>
<name>A0ABQ1W5W0_9BACT</name>
<evidence type="ECO:0000313" key="2">
    <source>
        <dbReference type="Proteomes" id="UP000634043"/>
    </source>
</evidence>
<evidence type="ECO:0000313" key="1">
    <source>
        <dbReference type="EMBL" id="GGG15196.1"/>
    </source>
</evidence>